<gene>
    <name evidence="1" type="ORF">SCF082_LOCUS48887</name>
</gene>
<name>A0ABP0RXC1_9DINO</name>
<dbReference type="Proteomes" id="UP001642464">
    <property type="component" value="Unassembled WGS sequence"/>
</dbReference>
<keyword evidence="2" id="KW-1185">Reference proteome</keyword>
<organism evidence="1 2">
    <name type="scientific">Durusdinium trenchii</name>
    <dbReference type="NCBI Taxonomy" id="1381693"/>
    <lineage>
        <taxon>Eukaryota</taxon>
        <taxon>Sar</taxon>
        <taxon>Alveolata</taxon>
        <taxon>Dinophyceae</taxon>
        <taxon>Suessiales</taxon>
        <taxon>Symbiodiniaceae</taxon>
        <taxon>Durusdinium</taxon>
    </lineage>
</organism>
<reference evidence="1 2" key="1">
    <citation type="submission" date="2024-02" db="EMBL/GenBank/DDBJ databases">
        <authorList>
            <person name="Chen Y."/>
            <person name="Shah S."/>
            <person name="Dougan E. K."/>
            <person name="Thang M."/>
            <person name="Chan C."/>
        </authorList>
    </citation>
    <scope>NUCLEOTIDE SEQUENCE [LARGE SCALE GENOMIC DNA]</scope>
</reference>
<evidence type="ECO:0000313" key="2">
    <source>
        <dbReference type="Proteomes" id="UP001642464"/>
    </source>
</evidence>
<protein>
    <submittedName>
        <fullName evidence="1">Uncharacterized protein</fullName>
    </submittedName>
</protein>
<evidence type="ECO:0000313" key="1">
    <source>
        <dbReference type="EMBL" id="CAK9104825.1"/>
    </source>
</evidence>
<comment type="caution">
    <text evidence="1">The sequence shown here is derived from an EMBL/GenBank/DDBJ whole genome shotgun (WGS) entry which is preliminary data.</text>
</comment>
<dbReference type="EMBL" id="CAXAMM010042430">
    <property type="protein sequence ID" value="CAK9104825.1"/>
    <property type="molecule type" value="Genomic_DNA"/>
</dbReference>
<sequence length="119" mass="13866">MAEDLGDLKDWKDLRCDLLDLHRAVKRLSGELPREVQAESERPRLPSVFAASCDKDLKLLNRCYAPNIFAWDLCHVGVEDDVDDLQLRVAYRLRSRAEQLQKSDLEQLRQLQRKEMSEA</sequence>
<feature type="non-terminal residue" evidence="1">
    <location>
        <position position="119"/>
    </location>
</feature>
<accession>A0ABP0RXC1</accession>
<proteinExistence type="predicted"/>